<sequence length="179" mass="19812">MAEMRVEPARESDAAAVLAVHVAARTSYYCGVLPAQDLARSNARDAELYASIIRKPDRLVRVARLGDEVVGFLMIGPCYHPEPDPAVSSELYQIHVHPDFFRRGVGSALHEEAVSVWRDAGVAAARLWVWDFNTRARAFYAARGWVPDGRHPPDGPRIGEHRMLGYVLDLERLGAGEAP</sequence>
<dbReference type="Gene3D" id="3.40.630.30">
    <property type="match status" value="1"/>
</dbReference>
<feature type="domain" description="N-acetyltransferase" evidence="3">
    <location>
        <begin position="4"/>
        <end position="171"/>
    </location>
</feature>
<dbReference type="Proteomes" id="UP000318578">
    <property type="component" value="Unassembled WGS sequence"/>
</dbReference>
<comment type="caution">
    <text evidence="4">The sequence shown here is derived from an EMBL/GenBank/DDBJ whole genome shotgun (WGS) entry which is preliminary data.</text>
</comment>
<keyword evidence="2" id="KW-0012">Acyltransferase</keyword>
<keyword evidence="5" id="KW-1185">Reference proteome</keyword>
<evidence type="ECO:0000256" key="2">
    <source>
        <dbReference type="ARBA" id="ARBA00023315"/>
    </source>
</evidence>
<dbReference type="InterPro" id="IPR000182">
    <property type="entry name" value="GNAT_dom"/>
</dbReference>
<dbReference type="CDD" id="cd04301">
    <property type="entry name" value="NAT_SF"/>
    <property type="match status" value="1"/>
</dbReference>
<dbReference type="EMBL" id="VJZA01000034">
    <property type="protein sequence ID" value="TVT20622.1"/>
    <property type="molecule type" value="Genomic_DNA"/>
</dbReference>
<protein>
    <submittedName>
        <fullName evidence="4">GNAT family N-acetyltransferase</fullName>
    </submittedName>
</protein>
<keyword evidence="1 4" id="KW-0808">Transferase</keyword>
<dbReference type="OrthoDB" id="5243635at2"/>
<gene>
    <name evidence="4" type="ORF">FNH06_20035</name>
</gene>
<dbReference type="AlphaFoldDB" id="A0A558A8M8"/>
<evidence type="ECO:0000256" key="1">
    <source>
        <dbReference type="ARBA" id="ARBA00022679"/>
    </source>
</evidence>
<evidence type="ECO:0000313" key="4">
    <source>
        <dbReference type="EMBL" id="TVT20622.1"/>
    </source>
</evidence>
<accession>A0A558A8M8</accession>
<name>A0A558A8M8_9PSEU</name>
<dbReference type="GO" id="GO:0016747">
    <property type="term" value="F:acyltransferase activity, transferring groups other than amino-acyl groups"/>
    <property type="evidence" value="ECO:0007669"/>
    <property type="project" value="InterPro"/>
</dbReference>
<dbReference type="SUPFAM" id="SSF55729">
    <property type="entry name" value="Acyl-CoA N-acyltransferases (Nat)"/>
    <property type="match status" value="1"/>
</dbReference>
<dbReference type="InterPro" id="IPR016181">
    <property type="entry name" value="Acyl_CoA_acyltransferase"/>
</dbReference>
<dbReference type="Pfam" id="PF00583">
    <property type="entry name" value="Acetyltransf_1"/>
    <property type="match status" value="1"/>
</dbReference>
<organism evidence="4 5">
    <name type="scientific">Amycolatopsis acidiphila</name>
    <dbReference type="NCBI Taxonomy" id="715473"/>
    <lineage>
        <taxon>Bacteria</taxon>
        <taxon>Bacillati</taxon>
        <taxon>Actinomycetota</taxon>
        <taxon>Actinomycetes</taxon>
        <taxon>Pseudonocardiales</taxon>
        <taxon>Pseudonocardiaceae</taxon>
        <taxon>Amycolatopsis</taxon>
    </lineage>
</organism>
<evidence type="ECO:0000313" key="5">
    <source>
        <dbReference type="Proteomes" id="UP000318578"/>
    </source>
</evidence>
<evidence type="ECO:0000259" key="3">
    <source>
        <dbReference type="PROSITE" id="PS51186"/>
    </source>
</evidence>
<dbReference type="InterPro" id="IPR050832">
    <property type="entry name" value="Bact_Acetyltransf"/>
</dbReference>
<proteinExistence type="predicted"/>
<reference evidence="4 5" key="1">
    <citation type="submission" date="2019-07" db="EMBL/GenBank/DDBJ databases">
        <title>New species of Amycolatopsis and Streptomyces.</title>
        <authorList>
            <person name="Duangmal K."/>
            <person name="Teo W.F.A."/>
            <person name="Lipun K."/>
        </authorList>
    </citation>
    <scope>NUCLEOTIDE SEQUENCE [LARGE SCALE GENOMIC DNA]</scope>
    <source>
        <strain evidence="4 5">JCM 30562</strain>
    </source>
</reference>
<dbReference type="PANTHER" id="PTHR43877">
    <property type="entry name" value="AMINOALKYLPHOSPHONATE N-ACETYLTRANSFERASE-RELATED-RELATED"/>
    <property type="match status" value="1"/>
</dbReference>
<dbReference type="PROSITE" id="PS51186">
    <property type="entry name" value="GNAT"/>
    <property type="match status" value="1"/>
</dbReference>